<keyword evidence="3 9" id="KW-0813">Transport</keyword>
<evidence type="ECO:0000313" key="11">
    <source>
        <dbReference type="EMBL" id="CAA2622608.1"/>
    </source>
</evidence>
<evidence type="ECO:0000256" key="2">
    <source>
        <dbReference type="ARBA" id="ARBA00006375"/>
    </source>
</evidence>
<evidence type="ECO:0000256" key="8">
    <source>
        <dbReference type="PROSITE-ProRule" id="PRU00282"/>
    </source>
</evidence>
<dbReference type="PANTHER" id="PTHR45618">
    <property type="entry name" value="MITOCHONDRIAL DICARBOXYLATE CARRIER-RELATED"/>
    <property type="match status" value="1"/>
</dbReference>
<dbReference type="InterPro" id="IPR050391">
    <property type="entry name" value="Mito_Metabolite_Transporter"/>
</dbReference>
<dbReference type="SUPFAM" id="SSF103506">
    <property type="entry name" value="Mitochondrial carrier"/>
    <property type="match status" value="1"/>
</dbReference>
<keyword evidence="7 8" id="KW-0472">Membrane</keyword>
<dbReference type="InterPro" id="IPR023395">
    <property type="entry name" value="MCP_dom_sf"/>
</dbReference>
<evidence type="ECO:0000313" key="12">
    <source>
        <dbReference type="Proteomes" id="UP001189122"/>
    </source>
</evidence>
<evidence type="ECO:0000256" key="9">
    <source>
        <dbReference type="RuleBase" id="RU000488"/>
    </source>
</evidence>
<evidence type="ECO:0000256" key="5">
    <source>
        <dbReference type="ARBA" id="ARBA00022737"/>
    </source>
</evidence>
<reference evidence="11 12" key="1">
    <citation type="submission" date="2019-12" db="EMBL/GenBank/DDBJ databases">
        <authorList>
            <person name="Scholz U."/>
            <person name="Mascher M."/>
            <person name="Fiebig A."/>
        </authorList>
    </citation>
    <scope>NUCLEOTIDE SEQUENCE</scope>
</reference>
<evidence type="ECO:0000256" key="1">
    <source>
        <dbReference type="ARBA" id="ARBA00004141"/>
    </source>
</evidence>
<accession>A0A7I8IW83</accession>
<feature type="compositionally biased region" description="Basic and acidic residues" evidence="10">
    <location>
        <begin position="115"/>
        <end position="130"/>
    </location>
</feature>
<evidence type="ECO:0000256" key="6">
    <source>
        <dbReference type="ARBA" id="ARBA00022989"/>
    </source>
</evidence>
<name>A0A7I8IW83_SPIIN</name>
<dbReference type="Pfam" id="PF00153">
    <property type="entry name" value="Mito_carr"/>
    <property type="match status" value="1"/>
</dbReference>
<sequence length="246" mass="26554">MSQKYESLHVPWNKAEGEGPTAIFLCSISAAVAESATFPIDAVKTRLVLRPVVQGPAPAVLRHFVYTPLRIVAYENLRGAGGGDSLLGRALSGGISGVLAQVSRAPAAIRRGHRRSPEDRTSGGRSRAVEGGRPQCPASVFVNMGELACYDQAKRFVIANQACGDGVYAHTLASFASGLSATALSCPADVIKTRMMNQEGQRVERHSRRGALWKGFLPTWARLGPWQFVFRVSYERLRRAAGLSSF</sequence>
<dbReference type="EMBL" id="LR743593">
    <property type="protein sequence ID" value="CAA2622608.1"/>
    <property type="molecule type" value="Genomic_DNA"/>
</dbReference>
<keyword evidence="4 8" id="KW-0812">Transmembrane</keyword>
<comment type="subcellular location">
    <subcellularLocation>
        <location evidence="1">Membrane</location>
        <topology evidence="1">Multi-pass membrane protein</topology>
    </subcellularLocation>
</comment>
<evidence type="ECO:0000256" key="10">
    <source>
        <dbReference type="SAM" id="MobiDB-lite"/>
    </source>
</evidence>
<dbReference type="GO" id="GO:0016020">
    <property type="term" value="C:membrane"/>
    <property type="evidence" value="ECO:0007669"/>
    <property type="project" value="UniProtKB-SubCell"/>
</dbReference>
<keyword evidence="12" id="KW-1185">Reference proteome</keyword>
<evidence type="ECO:0000256" key="3">
    <source>
        <dbReference type="ARBA" id="ARBA00022448"/>
    </source>
</evidence>
<evidence type="ECO:0000256" key="7">
    <source>
        <dbReference type="ARBA" id="ARBA00023136"/>
    </source>
</evidence>
<comment type="similarity">
    <text evidence="2 9">Belongs to the mitochondrial carrier (TC 2.A.29) family.</text>
</comment>
<dbReference type="Gene3D" id="1.50.40.10">
    <property type="entry name" value="Mitochondrial carrier domain"/>
    <property type="match status" value="2"/>
</dbReference>
<dbReference type="Proteomes" id="UP001189122">
    <property type="component" value="Unassembled WGS sequence"/>
</dbReference>
<dbReference type="AlphaFoldDB" id="A0A7I8IW83"/>
<feature type="region of interest" description="Disordered" evidence="10">
    <location>
        <begin position="109"/>
        <end position="132"/>
    </location>
</feature>
<organism evidence="11">
    <name type="scientific">Spirodela intermedia</name>
    <name type="common">Intermediate duckweed</name>
    <dbReference type="NCBI Taxonomy" id="51605"/>
    <lineage>
        <taxon>Eukaryota</taxon>
        <taxon>Viridiplantae</taxon>
        <taxon>Streptophyta</taxon>
        <taxon>Embryophyta</taxon>
        <taxon>Tracheophyta</taxon>
        <taxon>Spermatophyta</taxon>
        <taxon>Magnoliopsida</taxon>
        <taxon>Liliopsida</taxon>
        <taxon>Araceae</taxon>
        <taxon>Lemnoideae</taxon>
        <taxon>Spirodela</taxon>
    </lineage>
</organism>
<dbReference type="InterPro" id="IPR018108">
    <property type="entry name" value="MCP_transmembrane"/>
</dbReference>
<dbReference type="PROSITE" id="PS50920">
    <property type="entry name" value="SOLCAR"/>
    <property type="match status" value="1"/>
</dbReference>
<keyword evidence="5" id="KW-0677">Repeat</keyword>
<gene>
    <name evidence="11" type="ORF">SI7747_06008639</name>
</gene>
<protein>
    <submittedName>
        <fullName evidence="11">Uncharacterized protein</fullName>
    </submittedName>
</protein>
<keyword evidence="6" id="KW-1133">Transmembrane helix</keyword>
<feature type="repeat" description="Solcar" evidence="8">
    <location>
        <begin position="165"/>
        <end position="240"/>
    </location>
</feature>
<dbReference type="EMBL" id="CACRZD030000006">
    <property type="protein sequence ID" value="CAA6662246.1"/>
    <property type="molecule type" value="Genomic_DNA"/>
</dbReference>
<proteinExistence type="inferred from homology"/>
<evidence type="ECO:0000256" key="4">
    <source>
        <dbReference type="ARBA" id="ARBA00022692"/>
    </source>
</evidence>